<gene>
    <name evidence="1" type="ORF">A9Y76_11940</name>
</gene>
<dbReference type="AlphaFoldDB" id="A0A191ZYJ7"/>
<evidence type="ECO:0000313" key="1">
    <source>
        <dbReference type="EMBL" id="ANJ73142.1"/>
    </source>
</evidence>
<name>A0A191ZYJ7_9RALS</name>
<dbReference type="RefSeq" id="WP_064804347.1">
    <property type="nucleotide sequence ID" value="NZ_CP016022.1"/>
</dbReference>
<proteinExistence type="predicted"/>
<dbReference type="EMBL" id="CP016022">
    <property type="protein sequence ID" value="ANJ73142.1"/>
    <property type="molecule type" value="Genomic_DNA"/>
</dbReference>
<reference evidence="2" key="1">
    <citation type="submission" date="2016-06" db="EMBL/GenBank/DDBJ databases">
        <authorList>
            <person name="Xu Y."/>
            <person name="Nagy A."/>
            <person name="Yan X."/>
            <person name="Kim S.W."/>
            <person name="Haley B."/>
            <person name="Liu N.T."/>
            <person name="Nou X."/>
        </authorList>
    </citation>
    <scope>NUCLEOTIDE SEQUENCE [LARGE SCALE GENOMIC DNA]</scope>
    <source>
        <strain evidence="2">ATCC 49129</strain>
    </source>
</reference>
<protein>
    <submittedName>
        <fullName evidence="1">Uncharacterized protein</fullName>
    </submittedName>
</protein>
<accession>A0A191ZYJ7</accession>
<organism evidence="1 2">
    <name type="scientific">Ralstonia insidiosa</name>
    <dbReference type="NCBI Taxonomy" id="190721"/>
    <lineage>
        <taxon>Bacteria</taxon>
        <taxon>Pseudomonadati</taxon>
        <taxon>Pseudomonadota</taxon>
        <taxon>Betaproteobacteria</taxon>
        <taxon>Burkholderiales</taxon>
        <taxon>Burkholderiaceae</taxon>
        <taxon>Ralstonia</taxon>
    </lineage>
</organism>
<dbReference type="OrthoDB" id="9859713at2"/>
<sequence>MSIYHLLDWHEGYAISTAIQEVEQAVAQNKAVEVYIDDHDYFYEAYVSLNHRDVCSFGYEYLDGVARLFSNIDSHWTYHYSTDQAVRRILDHLEERKIINNKGETA</sequence>
<evidence type="ECO:0000313" key="2">
    <source>
        <dbReference type="Proteomes" id="UP000078572"/>
    </source>
</evidence>
<dbReference type="GeneID" id="61526721"/>
<dbReference type="Proteomes" id="UP000078572">
    <property type="component" value="Chromosome 1"/>
</dbReference>
<keyword evidence="2" id="KW-1185">Reference proteome</keyword>